<protein>
    <submittedName>
        <fullName evidence="2">Uncharacterized protein</fullName>
    </submittedName>
</protein>
<evidence type="ECO:0000313" key="2">
    <source>
        <dbReference type="WBParaSite" id="nRc.2.0.1.t00027-RA"/>
    </source>
</evidence>
<dbReference type="WBParaSite" id="nRc.2.0.1.t00027-RA">
    <property type="protein sequence ID" value="nRc.2.0.1.t00027-RA"/>
    <property type="gene ID" value="nRc.2.0.1.g00027"/>
</dbReference>
<accession>A0A915HF67</accession>
<reference evidence="2" key="1">
    <citation type="submission" date="2022-11" db="UniProtKB">
        <authorList>
            <consortium name="WormBaseParasite"/>
        </authorList>
    </citation>
    <scope>IDENTIFICATION</scope>
</reference>
<name>A0A915HF67_ROMCU</name>
<keyword evidence="1" id="KW-1185">Reference proteome</keyword>
<dbReference type="Proteomes" id="UP000887565">
    <property type="component" value="Unplaced"/>
</dbReference>
<proteinExistence type="predicted"/>
<evidence type="ECO:0000313" key="1">
    <source>
        <dbReference type="Proteomes" id="UP000887565"/>
    </source>
</evidence>
<dbReference type="AlphaFoldDB" id="A0A915HF67"/>
<organism evidence="1 2">
    <name type="scientific">Romanomermis culicivorax</name>
    <name type="common">Nematode worm</name>
    <dbReference type="NCBI Taxonomy" id="13658"/>
    <lineage>
        <taxon>Eukaryota</taxon>
        <taxon>Metazoa</taxon>
        <taxon>Ecdysozoa</taxon>
        <taxon>Nematoda</taxon>
        <taxon>Enoplea</taxon>
        <taxon>Dorylaimia</taxon>
        <taxon>Mermithida</taxon>
        <taxon>Mermithoidea</taxon>
        <taxon>Mermithidae</taxon>
        <taxon>Romanomermis</taxon>
    </lineage>
</organism>
<sequence length="140" mass="15858">MLDGARSQRLPKISSLSSNIKPVDLWRTSFSEIFPQSVTIRERCHLALSPEPVDLMLLIQVTGPDLDFVTATARHYNSRNRRCRAVQSVLYACNNAVNNLVTMKIRERNTRCLRLLLYSSIKPSSESLLSVGDRNDSHKS</sequence>